<dbReference type="RefSeq" id="WP_047575374.1">
    <property type="nucleotide sequence ID" value="NZ_JPQT01000105.1"/>
</dbReference>
<gene>
    <name evidence="2" type="ORF">IV02_13230</name>
</gene>
<sequence length="451" mass="50394">MRSNIFTEDSFDRVYHSVKSKHAKTLNVKTYDSSFESGLEELTEASSAELRKSFQVGPQQEYVIQQYLRSYFGKGDVNRGAIASHPDFTELSLLGGTKQQYICTVFIDIKGSTRLSLYYDLDFIYNFKNAVLQACIEVVRSFDGYVHRLMGDALMAFFGSSSMDKEQAAIDAMNCSMMFKMILENAIKPWLKKHKNFDVDQFGFRVGCNFGDDHEVLWGNYGFGALGEISPTGLPVDLAAKLQGLANKNDIMLGQGITDFLSWPDEFSRVKTFQKDGLRVKEEFVTPNYVKPDGSPLNYKMRIMDYESCIQYLPLDPEFKAGLPGSNSFHNPLVIFSCKAGPAGDMQPYLSGTRFLEKGLGLEFAVSVNTVSRIKFPLSVRFAKKNYGPNVPYAALAEVVTPKRLTDAGGPFAVCTIDESTSYRGLHTMGCEVRDADGILIYRNTIGVLIK</sequence>
<reference evidence="2 3" key="1">
    <citation type="submission" date="2014-07" db="EMBL/GenBank/DDBJ databases">
        <title>Draft Genome Sequences of Environmental Pseudomonas syringae strains.</title>
        <authorList>
            <person name="Baltrus D.A."/>
            <person name="Berge O."/>
            <person name="Morris C."/>
        </authorList>
    </citation>
    <scope>NUCLEOTIDE SEQUENCE [LARGE SCALE GENOMIC DNA]</scope>
    <source>
        <strain evidence="2 3">CEB003</strain>
    </source>
</reference>
<dbReference type="AlphaFoldDB" id="A0A085V6V8"/>
<dbReference type="InterPro" id="IPR040511">
    <property type="entry name" value="AGS_C"/>
</dbReference>
<dbReference type="GO" id="GO:0004016">
    <property type="term" value="F:adenylate cyclase activity"/>
    <property type="evidence" value="ECO:0007669"/>
    <property type="project" value="UniProtKB-ARBA"/>
</dbReference>
<evidence type="ECO:0000259" key="1">
    <source>
        <dbReference type="PROSITE" id="PS50125"/>
    </source>
</evidence>
<dbReference type="GO" id="GO:0035556">
    <property type="term" value="P:intracellular signal transduction"/>
    <property type="evidence" value="ECO:0007669"/>
    <property type="project" value="InterPro"/>
</dbReference>
<feature type="domain" description="Guanylate cyclase" evidence="1">
    <location>
        <begin position="103"/>
        <end position="243"/>
    </location>
</feature>
<comment type="caution">
    <text evidence="2">The sequence shown here is derived from an EMBL/GenBank/DDBJ whole genome shotgun (WGS) entry which is preliminary data.</text>
</comment>
<name>A0A085V6V8_PSESX</name>
<dbReference type="GO" id="GO:0009190">
    <property type="term" value="P:cyclic nucleotide biosynthetic process"/>
    <property type="evidence" value="ECO:0007669"/>
    <property type="project" value="InterPro"/>
</dbReference>
<dbReference type="PATRIC" id="fig|317.174.peg.2718"/>
<dbReference type="PROSITE" id="PS50125">
    <property type="entry name" value="GUANYLATE_CYCLASE_2"/>
    <property type="match status" value="1"/>
</dbReference>
<dbReference type="InterPro" id="IPR001054">
    <property type="entry name" value="A/G_cyclase"/>
</dbReference>
<protein>
    <recommendedName>
        <fullName evidence="1">Guanylate cyclase domain-containing protein</fullName>
    </recommendedName>
</protein>
<dbReference type="Proteomes" id="UP000028643">
    <property type="component" value="Unassembled WGS sequence"/>
</dbReference>
<dbReference type="Gene3D" id="3.30.70.1230">
    <property type="entry name" value="Nucleotide cyclase"/>
    <property type="match status" value="1"/>
</dbReference>
<dbReference type="InterPro" id="IPR029787">
    <property type="entry name" value="Nucleotide_cyclase"/>
</dbReference>
<organism evidence="2 3">
    <name type="scientific">Pseudomonas syringae</name>
    <dbReference type="NCBI Taxonomy" id="317"/>
    <lineage>
        <taxon>Bacteria</taxon>
        <taxon>Pseudomonadati</taxon>
        <taxon>Pseudomonadota</taxon>
        <taxon>Gammaproteobacteria</taxon>
        <taxon>Pseudomonadales</taxon>
        <taxon>Pseudomonadaceae</taxon>
        <taxon>Pseudomonas</taxon>
    </lineage>
</organism>
<proteinExistence type="predicted"/>
<dbReference type="SUPFAM" id="SSF55073">
    <property type="entry name" value="Nucleotide cyclase"/>
    <property type="match status" value="1"/>
</dbReference>
<dbReference type="Pfam" id="PF18134">
    <property type="entry name" value="AGS_C"/>
    <property type="match status" value="1"/>
</dbReference>
<dbReference type="EMBL" id="JPQT01000105">
    <property type="protein sequence ID" value="KFE51171.1"/>
    <property type="molecule type" value="Genomic_DNA"/>
</dbReference>
<evidence type="ECO:0000313" key="2">
    <source>
        <dbReference type="EMBL" id="KFE51171.1"/>
    </source>
</evidence>
<accession>A0A085V6V8</accession>
<dbReference type="CDD" id="cd07302">
    <property type="entry name" value="CHD"/>
    <property type="match status" value="1"/>
</dbReference>
<evidence type="ECO:0000313" key="3">
    <source>
        <dbReference type="Proteomes" id="UP000028643"/>
    </source>
</evidence>